<comment type="caution">
    <text evidence="10">The sequence shown here is derived from an EMBL/GenBank/DDBJ whole genome shotgun (WGS) entry which is preliminary data.</text>
</comment>
<dbReference type="InterPro" id="IPR036927">
    <property type="entry name" value="Cyt_c_oxase-like_su1_sf"/>
</dbReference>
<dbReference type="PANTHER" id="PTHR10422:SF35">
    <property type="entry name" value="CYTOCHROME BO(3) UBIQUINOL OXIDASE SUBUNIT 1"/>
    <property type="match status" value="1"/>
</dbReference>
<keyword evidence="8" id="KW-0186">Copper</keyword>
<evidence type="ECO:0000256" key="5">
    <source>
        <dbReference type="ARBA" id="ARBA00022723"/>
    </source>
</evidence>
<feature type="domain" description="Cytochrome oxidase subunit I profile" evidence="9">
    <location>
        <begin position="1"/>
        <end position="35"/>
    </location>
</feature>
<evidence type="ECO:0000256" key="6">
    <source>
        <dbReference type="ARBA" id="ARBA00022982"/>
    </source>
</evidence>
<keyword evidence="7" id="KW-0408">Iron</keyword>
<keyword evidence="6" id="KW-0249">Electron transport</keyword>
<evidence type="ECO:0000256" key="8">
    <source>
        <dbReference type="ARBA" id="ARBA00023008"/>
    </source>
</evidence>
<evidence type="ECO:0000256" key="4">
    <source>
        <dbReference type="ARBA" id="ARBA00022660"/>
    </source>
</evidence>
<accession>G5JGM5</accession>
<dbReference type="InterPro" id="IPR000883">
    <property type="entry name" value="Cyt_C_Oxase_1"/>
</dbReference>
<dbReference type="SUPFAM" id="SSF81442">
    <property type="entry name" value="Cytochrome c oxidase subunit I-like"/>
    <property type="match status" value="1"/>
</dbReference>
<keyword evidence="4" id="KW-0679">Respiratory chain</keyword>
<dbReference type="AlphaFoldDB" id="G5JGM5"/>
<dbReference type="GO" id="GO:0016020">
    <property type="term" value="C:membrane"/>
    <property type="evidence" value="ECO:0007669"/>
    <property type="project" value="InterPro"/>
</dbReference>
<comment type="similarity">
    <text evidence="1">Belongs to the heme-copper respiratory oxidase family.</text>
</comment>
<keyword evidence="11" id="KW-1185">Reference proteome</keyword>
<evidence type="ECO:0000313" key="10">
    <source>
        <dbReference type="EMBL" id="EHJ08661.1"/>
    </source>
</evidence>
<feature type="non-terminal residue" evidence="10">
    <location>
        <position position="35"/>
    </location>
</feature>
<evidence type="ECO:0000256" key="2">
    <source>
        <dbReference type="ARBA" id="ARBA00022448"/>
    </source>
</evidence>
<evidence type="ECO:0000256" key="1">
    <source>
        <dbReference type="ARBA" id="ARBA00009578"/>
    </source>
</evidence>
<name>G5JGM5_9STAP</name>
<keyword evidence="3" id="KW-0349">Heme</keyword>
<keyword evidence="2" id="KW-0813">Transport</keyword>
<feature type="non-terminal residue" evidence="10">
    <location>
        <position position="1"/>
    </location>
</feature>
<dbReference type="GO" id="GO:0046872">
    <property type="term" value="F:metal ion binding"/>
    <property type="evidence" value="ECO:0007669"/>
    <property type="project" value="UniProtKB-KW"/>
</dbReference>
<dbReference type="GO" id="GO:0009060">
    <property type="term" value="P:aerobic respiration"/>
    <property type="evidence" value="ECO:0007669"/>
    <property type="project" value="InterPro"/>
</dbReference>
<dbReference type="EMBL" id="AEUN01000134">
    <property type="protein sequence ID" value="EHJ08661.1"/>
    <property type="molecule type" value="Genomic_DNA"/>
</dbReference>
<dbReference type="Gene3D" id="1.20.210.10">
    <property type="entry name" value="Cytochrome c oxidase-like, subunit I domain"/>
    <property type="match status" value="1"/>
</dbReference>
<dbReference type="PANTHER" id="PTHR10422">
    <property type="entry name" value="CYTOCHROME C OXIDASE SUBUNIT 1"/>
    <property type="match status" value="1"/>
</dbReference>
<evidence type="ECO:0000259" key="9">
    <source>
        <dbReference type="PROSITE" id="PS50855"/>
    </source>
</evidence>
<dbReference type="InterPro" id="IPR023616">
    <property type="entry name" value="Cyt_c_oxase-like_su1_dom"/>
</dbReference>
<dbReference type="PROSITE" id="PS50855">
    <property type="entry name" value="COX1"/>
    <property type="match status" value="1"/>
</dbReference>
<protein>
    <submittedName>
        <fullName evidence="10">Quinol oxidase polypeptide I</fullName>
    </submittedName>
</protein>
<sequence>FDTAFFTVANGGMPMLWANFFWVWGHPEVYIVILP</sequence>
<dbReference type="GO" id="GO:0015990">
    <property type="term" value="P:electron transport coupled proton transport"/>
    <property type="evidence" value="ECO:0007669"/>
    <property type="project" value="TreeGrafter"/>
</dbReference>
<proteinExistence type="inferred from homology"/>
<dbReference type="GO" id="GO:0020037">
    <property type="term" value="F:heme binding"/>
    <property type="evidence" value="ECO:0007669"/>
    <property type="project" value="InterPro"/>
</dbReference>
<evidence type="ECO:0000313" key="11">
    <source>
        <dbReference type="Proteomes" id="UP000005413"/>
    </source>
</evidence>
<reference evidence="10 11" key="1">
    <citation type="journal article" date="2012" name="BMC Genomics">
        <title>Comparative genomic analysis of the genus Staphylococcus including Staphylococcus aureus and its newly described sister species Staphylococcus simiae.</title>
        <authorList>
            <person name="Suzuki H."/>
            <person name="Lefebure T."/>
            <person name="Pavinski Bitar P."/>
            <person name="Stanhope M.J."/>
        </authorList>
    </citation>
    <scope>NUCLEOTIDE SEQUENCE [LARGE SCALE GENOMIC DNA]</scope>
    <source>
        <strain evidence="10 11">CCM 7213</strain>
    </source>
</reference>
<keyword evidence="5" id="KW-0479">Metal-binding</keyword>
<evidence type="ECO:0000256" key="7">
    <source>
        <dbReference type="ARBA" id="ARBA00023004"/>
    </source>
</evidence>
<dbReference type="Proteomes" id="UP000005413">
    <property type="component" value="Unassembled WGS sequence"/>
</dbReference>
<organism evidence="10 11">
    <name type="scientific">Staphylococcus simiae CCM 7213 = CCUG 51256</name>
    <dbReference type="NCBI Taxonomy" id="911238"/>
    <lineage>
        <taxon>Bacteria</taxon>
        <taxon>Bacillati</taxon>
        <taxon>Bacillota</taxon>
        <taxon>Bacilli</taxon>
        <taxon>Bacillales</taxon>
        <taxon>Staphylococcaceae</taxon>
        <taxon>Staphylococcus</taxon>
    </lineage>
</organism>
<dbReference type="GO" id="GO:0004129">
    <property type="term" value="F:cytochrome-c oxidase activity"/>
    <property type="evidence" value="ECO:0007669"/>
    <property type="project" value="InterPro"/>
</dbReference>
<dbReference type="GO" id="GO:0022904">
    <property type="term" value="P:respiratory electron transport chain"/>
    <property type="evidence" value="ECO:0007669"/>
    <property type="project" value="TreeGrafter"/>
</dbReference>
<gene>
    <name evidence="10" type="ORF">SS7213T_02968</name>
</gene>
<evidence type="ECO:0000256" key="3">
    <source>
        <dbReference type="ARBA" id="ARBA00022617"/>
    </source>
</evidence>